<protein>
    <submittedName>
        <fullName evidence="3">Uncharacterized protein</fullName>
    </submittedName>
</protein>
<feature type="compositionally biased region" description="Basic and acidic residues" evidence="1">
    <location>
        <begin position="333"/>
        <end position="343"/>
    </location>
</feature>
<evidence type="ECO:0000313" key="3">
    <source>
        <dbReference type="EMBL" id="KUI69313.1"/>
    </source>
</evidence>
<feature type="region of interest" description="Disordered" evidence="1">
    <location>
        <begin position="182"/>
        <end position="343"/>
    </location>
</feature>
<name>A0A194VZM1_CYTMA</name>
<feature type="transmembrane region" description="Helical" evidence="2">
    <location>
        <begin position="144"/>
        <end position="168"/>
    </location>
</feature>
<dbReference type="AlphaFoldDB" id="A0A194VZM1"/>
<keyword evidence="4" id="KW-1185">Reference proteome</keyword>
<sequence>MAEYTGDSDVDVPFESARQNADRLGINYGGLPQLPFWARLFGQTNEDYHTKIAAKIMTSSAAIGRELSQTEKDAMAYHFGKLFVTISYGSPIAIVTALGFIRQTNKTYGFPFYTPKQPKFNPNKFPGVPEGNGSRLVWNLTRGLAWYTASKLVISIFMTSYAVSVYAANLRGDPRLEPYRQDVKRRASHSATVDQRPGVVSESTERRQQPFSSYEGNPVSASTPPTPPSWATAERGTQGPTSTWSSTQSLQSEQAQEPLEEPSVFDDVTPVAPSEQPKHPSQPPAQQGGSAWDRLRNQAQASHGQSAWAKKRDEEMTSRGAQQGTSYTYASADEEKVYAKEQAQKEFDEMLEEERRGQVNASGRR</sequence>
<dbReference type="EMBL" id="CM003102">
    <property type="protein sequence ID" value="KUI69313.1"/>
    <property type="molecule type" value="Genomic_DNA"/>
</dbReference>
<gene>
    <name evidence="3" type="ORF">VM1G_04994</name>
</gene>
<dbReference type="Proteomes" id="UP000078559">
    <property type="component" value="Chromosome 5"/>
</dbReference>
<evidence type="ECO:0000313" key="4">
    <source>
        <dbReference type="Proteomes" id="UP000078559"/>
    </source>
</evidence>
<feature type="compositionally biased region" description="Low complexity" evidence="1">
    <location>
        <begin position="241"/>
        <end position="254"/>
    </location>
</feature>
<feature type="compositionally biased region" description="Polar residues" evidence="1">
    <location>
        <begin position="319"/>
        <end position="329"/>
    </location>
</feature>
<keyword evidence="2" id="KW-0812">Transmembrane</keyword>
<organism evidence="3 4">
    <name type="scientific">Cytospora mali</name>
    <name type="common">Apple Valsa canker fungus</name>
    <name type="synonym">Valsa mali</name>
    <dbReference type="NCBI Taxonomy" id="578113"/>
    <lineage>
        <taxon>Eukaryota</taxon>
        <taxon>Fungi</taxon>
        <taxon>Dikarya</taxon>
        <taxon>Ascomycota</taxon>
        <taxon>Pezizomycotina</taxon>
        <taxon>Sordariomycetes</taxon>
        <taxon>Sordariomycetidae</taxon>
        <taxon>Diaporthales</taxon>
        <taxon>Cytosporaceae</taxon>
        <taxon>Cytospora</taxon>
    </lineage>
</organism>
<keyword evidence="2" id="KW-1133">Transmembrane helix</keyword>
<reference evidence="3" key="1">
    <citation type="submission" date="2014-12" db="EMBL/GenBank/DDBJ databases">
        <title>Genome Sequence of Valsa Canker Pathogens Uncovers a Specific Adaption of Colonization on Woody Bark.</title>
        <authorList>
            <person name="Yin Z."/>
            <person name="Liu H."/>
            <person name="Gao X."/>
            <person name="Li Z."/>
            <person name="Song N."/>
            <person name="Ke X."/>
            <person name="Dai Q."/>
            <person name="Wu Y."/>
            <person name="Sun Y."/>
            <person name="Xu J.-R."/>
            <person name="Kang Z.K."/>
            <person name="Wang L."/>
            <person name="Huang L."/>
        </authorList>
    </citation>
    <scope>NUCLEOTIDE SEQUENCE [LARGE SCALE GENOMIC DNA]</scope>
    <source>
        <strain evidence="3">03-8</strain>
    </source>
</reference>
<accession>A0A194VZM1</accession>
<evidence type="ECO:0000256" key="1">
    <source>
        <dbReference type="SAM" id="MobiDB-lite"/>
    </source>
</evidence>
<evidence type="ECO:0000256" key="2">
    <source>
        <dbReference type="SAM" id="Phobius"/>
    </source>
</evidence>
<feature type="transmembrane region" description="Helical" evidence="2">
    <location>
        <begin position="82"/>
        <end position="101"/>
    </location>
</feature>
<feature type="compositionally biased region" description="Low complexity" evidence="1">
    <location>
        <begin position="218"/>
        <end position="233"/>
    </location>
</feature>
<keyword evidence="2" id="KW-0472">Membrane</keyword>
<proteinExistence type="predicted"/>
<dbReference type="OrthoDB" id="4204700at2759"/>